<dbReference type="GO" id="GO:0005886">
    <property type="term" value="C:plasma membrane"/>
    <property type="evidence" value="ECO:0007669"/>
    <property type="project" value="UniProtKB-SubCell"/>
</dbReference>
<gene>
    <name evidence="14" type="ORF">EI998_07985</name>
</gene>
<dbReference type="GO" id="GO:0006811">
    <property type="term" value="P:monoatomic ion transport"/>
    <property type="evidence" value="ECO:0007669"/>
    <property type="project" value="UniProtKB-KW"/>
</dbReference>
<evidence type="ECO:0000313" key="14">
    <source>
        <dbReference type="EMBL" id="RRR51750.1"/>
    </source>
</evidence>
<evidence type="ECO:0000256" key="2">
    <source>
        <dbReference type="ARBA" id="ARBA00004651"/>
    </source>
</evidence>
<feature type="transmembrane region" description="Helical" evidence="13">
    <location>
        <begin position="195"/>
        <end position="215"/>
    </location>
</feature>
<keyword evidence="8 13" id="KW-0812">Transmembrane</keyword>
<dbReference type="Pfam" id="PF01554">
    <property type="entry name" value="MatE"/>
    <property type="match status" value="2"/>
</dbReference>
<feature type="transmembrane region" description="Helical" evidence="13">
    <location>
        <begin position="162"/>
        <end position="183"/>
    </location>
</feature>
<feature type="transmembrane region" description="Helical" evidence="13">
    <location>
        <begin position="285"/>
        <end position="306"/>
    </location>
</feature>
<proteinExistence type="inferred from homology"/>
<dbReference type="EMBL" id="RSDO01000014">
    <property type="protein sequence ID" value="RRR51750.1"/>
    <property type="molecule type" value="Genomic_DNA"/>
</dbReference>
<keyword evidence="10" id="KW-0406">Ion transport</keyword>
<feature type="transmembrane region" description="Helical" evidence="13">
    <location>
        <begin position="133"/>
        <end position="150"/>
    </location>
</feature>
<evidence type="ECO:0000256" key="12">
    <source>
        <dbReference type="ARBA" id="ARBA00031636"/>
    </source>
</evidence>
<keyword evidence="11 13" id="KW-0472">Membrane</keyword>
<dbReference type="Proteomes" id="UP000274117">
    <property type="component" value="Unassembled WGS sequence"/>
</dbReference>
<evidence type="ECO:0000256" key="5">
    <source>
        <dbReference type="ARBA" id="ARBA00022448"/>
    </source>
</evidence>
<evidence type="ECO:0000256" key="1">
    <source>
        <dbReference type="ARBA" id="ARBA00003408"/>
    </source>
</evidence>
<evidence type="ECO:0000256" key="3">
    <source>
        <dbReference type="ARBA" id="ARBA00010199"/>
    </source>
</evidence>
<dbReference type="InterPro" id="IPR002528">
    <property type="entry name" value="MATE_fam"/>
</dbReference>
<keyword evidence="6" id="KW-0050">Antiport</keyword>
<keyword evidence="9 13" id="KW-1133">Transmembrane helix</keyword>
<evidence type="ECO:0000256" key="11">
    <source>
        <dbReference type="ARBA" id="ARBA00023136"/>
    </source>
</evidence>
<feature type="transmembrane region" description="Helical" evidence="13">
    <location>
        <begin position="418"/>
        <end position="438"/>
    </location>
</feature>
<reference evidence="14 15" key="1">
    <citation type="submission" date="2018-11" db="EMBL/GenBank/DDBJ databases">
        <authorList>
            <person name="Stevens M.J."/>
            <person name="Cernela N."/>
            <person name="Spoerry Serrano N."/>
            <person name="Schmitt S."/>
            <person name="Schrenzel J."/>
            <person name="Stephan R."/>
        </authorList>
    </citation>
    <scope>NUCLEOTIDE SEQUENCE [LARGE SCALE GENOMIC DNA]</scope>
    <source>
        <strain evidence="14 15">PP422</strain>
    </source>
</reference>
<dbReference type="GO" id="GO:0015297">
    <property type="term" value="F:antiporter activity"/>
    <property type="evidence" value="ECO:0007669"/>
    <property type="project" value="UniProtKB-KW"/>
</dbReference>
<dbReference type="GO" id="GO:0042910">
    <property type="term" value="F:xenobiotic transmembrane transporter activity"/>
    <property type="evidence" value="ECO:0007669"/>
    <property type="project" value="InterPro"/>
</dbReference>
<comment type="function">
    <text evidence="1">Multidrug efflux pump.</text>
</comment>
<keyword evidence="5" id="KW-0813">Transport</keyword>
<reference evidence="14 15" key="2">
    <citation type="submission" date="2018-12" db="EMBL/GenBank/DDBJ databases">
        <title>Whole-genome sequences of fifteen clinical Streptococcus suis strains isolated from pigs between 2006 and 2018.</title>
        <authorList>
            <person name="Stevens M.J.A."/>
            <person name="Cernela N."/>
            <person name="Spoerry Serrano N."/>
            <person name="Schmitt S."/>
            <person name="Schrenzel J."/>
            <person name="Stephan R."/>
        </authorList>
    </citation>
    <scope>NUCLEOTIDE SEQUENCE [LARGE SCALE GENOMIC DNA]</scope>
    <source>
        <strain evidence="14 15">PP422</strain>
    </source>
</reference>
<dbReference type="InterPro" id="IPR048279">
    <property type="entry name" value="MdtK-like"/>
</dbReference>
<dbReference type="PIRSF" id="PIRSF006603">
    <property type="entry name" value="DinF"/>
    <property type="match status" value="1"/>
</dbReference>
<protein>
    <recommendedName>
        <fullName evidence="4">Probable multidrug resistance protein NorM</fullName>
    </recommendedName>
    <alternativeName>
        <fullName evidence="12">Multidrug-efflux transporter</fullName>
    </alternativeName>
</protein>
<feature type="transmembrane region" description="Helical" evidence="13">
    <location>
        <begin position="243"/>
        <end position="265"/>
    </location>
</feature>
<feature type="transmembrane region" description="Helical" evidence="13">
    <location>
        <begin position="12"/>
        <end position="34"/>
    </location>
</feature>
<name>A0A3R8RB59_STRSU</name>
<keyword evidence="7" id="KW-1003">Cell membrane</keyword>
<dbReference type="PANTHER" id="PTHR43298">
    <property type="entry name" value="MULTIDRUG RESISTANCE PROTEIN NORM-RELATED"/>
    <property type="match status" value="1"/>
</dbReference>
<sequence>MYPTKTIKEKFLLFLKIFLPILIYQFANFSASFIDTMMTGQFSTLDLAGVSMATSLWNPFFSFLTGIVSALVPIIGHHLGKGDKNKIREEFHQFVYLSGFLALILYILVFVFARPILSWLGLDVEVAGVALSYLYYISIGIPPFLIFSVCRSFFDALGLTRLSMYLMLLLVPFNTLFNYFLIYGKLGLPALGGSGAGLGTALAYWAVLAVVVLVMRKNKQIASYQVWDWTSFNPTMLKEGVKIGLPIGLQVFAEVAIFAVVGLYMSKYSAQTIAAHQAAMNFATLMYAFPLSISMALPILVSYEHGAKRLKDVQQYSLIGRLTAFLFASLTLTFLYFNREMVAGLYGIEPEFIALTSDFLVFALFFQLADAFTAPIQGILRGYKDTTFPFVLGLVSYWSMTFPIAWLLDSLTDLGPKAYWIGLIVGIFTCGISLNLRLRYIVKKDKQ</sequence>
<comment type="caution">
    <text evidence="14">The sequence shown here is derived from an EMBL/GenBank/DDBJ whole genome shotgun (WGS) entry which is preliminary data.</text>
</comment>
<evidence type="ECO:0000313" key="15">
    <source>
        <dbReference type="Proteomes" id="UP000274117"/>
    </source>
</evidence>
<feature type="transmembrane region" description="Helical" evidence="13">
    <location>
        <begin position="318"/>
        <end position="337"/>
    </location>
</feature>
<feature type="transmembrane region" description="Helical" evidence="13">
    <location>
        <begin position="94"/>
        <end position="113"/>
    </location>
</feature>
<comment type="similarity">
    <text evidence="3">Belongs to the multi antimicrobial extrusion (MATE) (TC 2.A.66.1) family.</text>
</comment>
<evidence type="ECO:0000256" key="10">
    <source>
        <dbReference type="ARBA" id="ARBA00023065"/>
    </source>
</evidence>
<feature type="transmembrane region" description="Helical" evidence="13">
    <location>
        <begin position="386"/>
        <end position="406"/>
    </location>
</feature>
<evidence type="ECO:0000256" key="6">
    <source>
        <dbReference type="ARBA" id="ARBA00022449"/>
    </source>
</evidence>
<dbReference type="PANTHER" id="PTHR43298:SF2">
    <property type="entry name" value="FMN_FAD EXPORTER YEEO-RELATED"/>
    <property type="match status" value="1"/>
</dbReference>
<dbReference type="InterPro" id="IPR050222">
    <property type="entry name" value="MATE_MdtK"/>
</dbReference>
<dbReference type="CDD" id="cd13131">
    <property type="entry name" value="MATE_NorM_like"/>
    <property type="match status" value="1"/>
</dbReference>
<organism evidence="14 15">
    <name type="scientific">Streptococcus suis</name>
    <dbReference type="NCBI Taxonomy" id="1307"/>
    <lineage>
        <taxon>Bacteria</taxon>
        <taxon>Bacillati</taxon>
        <taxon>Bacillota</taxon>
        <taxon>Bacilli</taxon>
        <taxon>Lactobacillales</taxon>
        <taxon>Streptococcaceae</taxon>
        <taxon>Streptococcus</taxon>
    </lineage>
</organism>
<accession>A0A3R8RB59</accession>
<evidence type="ECO:0000256" key="13">
    <source>
        <dbReference type="SAM" id="Phobius"/>
    </source>
</evidence>
<feature type="transmembrane region" description="Helical" evidence="13">
    <location>
        <begin position="54"/>
        <end position="74"/>
    </location>
</feature>
<evidence type="ECO:0000256" key="8">
    <source>
        <dbReference type="ARBA" id="ARBA00022692"/>
    </source>
</evidence>
<feature type="transmembrane region" description="Helical" evidence="13">
    <location>
        <begin position="352"/>
        <end position="374"/>
    </location>
</feature>
<dbReference type="AlphaFoldDB" id="A0A3R8RB59"/>
<comment type="subcellular location">
    <subcellularLocation>
        <location evidence="2">Cell membrane</location>
        <topology evidence="2">Multi-pass membrane protein</topology>
    </subcellularLocation>
</comment>
<evidence type="ECO:0000256" key="9">
    <source>
        <dbReference type="ARBA" id="ARBA00022989"/>
    </source>
</evidence>
<evidence type="ECO:0000256" key="7">
    <source>
        <dbReference type="ARBA" id="ARBA00022475"/>
    </source>
</evidence>
<evidence type="ECO:0000256" key="4">
    <source>
        <dbReference type="ARBA" id="ARBA00020268"/>
    </source>
</evidence>
<dbReference type="NCBIfam" id="TIGR00797">
    <property type="entry name" value="matE"/>
    <property type="match status" value="1"/>
</dbReference>